<dbReference type="EMBL" id="LT575490">
    <property type="protein sequence ID" value="SAY45461.1"/>
    <property type="molecule type" value="Genomic_DNA"/>
</dbReference>
<reference evidence="1" key="1">
    <citation type="submission" date="2016-05" db="EMBL/GenBank/DDBJ databases">
        <authorList>
            <person name="Cock P.J.A."/>
            <person name="Cock P.J.A."/>
        </authorList>
    </citation>
    <scope>NUCLEOTIDE SEQUENCE</scope>
    <source>
        <strain evidence="1">PWN146_assembly</strain>
    </source>
</reference>
<sequence length="62" mass="6691">MISNEGLQVALSPVQLAAVISDSTVTEGETWSNRLMGGWVWRGESSNFLGLGLCAMHLTQHC</sequence>
<proteinExistence type="predicted"/>
<protein>
    <submittedName>
        <fullName evidence="1">Uncharacterized protein</fullName>
    </submittedName>
</protein>
<organism evidence="1">
    <name type="scientific">Serratia marcescens</name>
    <dbReference type="NCBI Taxonomy" id="615"/>
    <lineage>
        <taxon>Bacteria</taxon>
        <taxon>Pseudomonadati</taxon>
        <taxon>Pseudomonadota</taxon>
        <taxon>Gammaproteobacteria</taxon>
        <taxon>Enterobacterales</taxon>
        <taxon>Yersiniaceae</taxon>
        <taxon>Serratia</taxon>
    </lineage>
</organism>
<gene>
    <name evidence="1" type="ORF">PWN146_04190</name>
</gene>
<accession>A0A1C3HK91</accession>
<name>A0A1C3HK91_SERMA</name>
<dbReference type="AlphaFoldDB" id="A0A1C3HK91"/>
<evidence type="ECO:0000313" key="1">
    <source>
        <dbReference type="EMBL" id="SAY45461.1"/>
    </source>
</evidence>